<dbReference type="InterPro" id="IPR008620">
    <property type="entry name" value="FixH"/>
</dbReference>
<dbReference type="RefSeq" id="WP_090603903.1">
    <property type="nucleotide sequence ID" value="NZ_FNZR01000002.1"/>
</dbReference>
<reference evidence="3" key="1">
    <citation type="submission" date="2016-10" db="EMBL/GenBank/DDBJ databases">
        <authorList>
            <person name="Varghese N."/>
            <person name="Submissions S."/>
        </authorList>
    </citation>
    <scope>NUCLEOTIDE SEQUENCE [LARGE SCALE GENOMIC DNA]</scope>
    <source>
        <strain evidence="3">Jip14</strain>
    </source>
</reference>
<organism evidence="2 3">
    <name type="scientific">Parapedobacter koreensis</name>
    <dbReference type="NCBI Taxonomy" id="332977"/>
    <lineage>
        <taxon>Bacteria</taxon>
        <taxon>Pseudomonadati</taxon>
        <taxon>Bacteroidota</taxon>
        <taxon>Sphingobacteriia</taxon>
        <taxon>Sphingobacteriales</taxon>
        <taxon>Sphingobacteriaceae</taxon>
        <taxon>Parapedobacter</taxon>
    </lineage>
</organism>
<protein>
    <submittedName>
        <fullName evidence="2">FixH protein</fullName>
    </submittedName>
</protein>
<name>A0A1H7JL26_9SPHI</name>
<keyword evidence="1" id="KW-0812">Transmembrane</keyword>
<gene>
    <name evidence="2" type="ORF">SAMN05421740_102591</name>
</gene>
<keyword evidence="1" id="KW-1133">Transmembrane helix</keyword>
<evidence type="ECO:0000313" key="3">
    <source>
        <dbReference type="Proteomes" id="UP000198916"/>
    </source>
</evidence>
<dbReference type="Proteomes" id="UP000198916">
    <property type="component" value="Unassembled WGS sequence"/>
</dbReference>
<dbReference type="EMBL" id="FNZR01000002">
    <property type="protein sequence ID" value="SEK75076.1"/>
    <property type="molecule type" value="Genomic_DNA"/>
</dbReference>
<dbReference type="STRING" id="332977.SAMN05421740_102591"/>
<proteinExistence type="predicted"/>
<evidence type="ECO:0000256" key="1">
    <source>
        <dbReference type="SAM" id="Phobius"/>
    </source>
</evidence>
<dbReference type="AlphaFoldDB" id="A0A1H7JL26"/>
<accession>A0A1H7JL26</accession>
<dbReference type="OrthoDB" id="1493774at2"/>
<evidence type="ECO:0000313" key="2">
    <source>
        <dbReference type="EMBL" id="SEK75076.1"/>
    </source>
</evidence>
<keyword evidence="3" id="KW-1185">Reference proteome</keyword>
<feature type="transmembrane region" description="Helical" evidence="1">
    <location>
        <begin position="7"/>
        <end position="26"/>
    </location>
</feature>
<dbReference type="Pfam" id="PF05751">
    <property type="entry name" value="FixH"/>
    <property type="match status" value="1"/>
</dbReference>
<sequence length="67" mass="7654">MDWGIKIAISLVLFMALIISFGIYMVSNDTDSLVAEDYYEQGLNYDKLHKPDSVRIDNDSLTVKPNR</sequence>
<keyword evidence="1" id="KW-0472">Membrane</keyword>